<evidence type="ECO:0000313" key="3">
    <source>
        <dbReference type="Proteomes" id="UP000075670"/>
    </source>
</evidence>
<proteinExistence type="predicted"/>
<name>A0A151B1J2_9FIRM</name>
<dbReference type="InterPro" id="IPR008928">
    <property type="entry name" value="6-hairpin_glycosidase_sf"/>
</dbReference>
<dbReference type="InterPro" id="IPR012341">
    <property type="entry name" value="6hp_glycosidase-like_sf"/>
</dbReference>
<dbReference type="PANTHER" id="PTHR31616:SF0">
    <property type="entry name" value="GLUCAN 1,4-ALPHA-GLUCOSIDASE"/>
    <property type="match status" value="1"/>
</dbReference>
<keyword evidence="3" id="KW-1185">Reference proteome</keyword>
<dbReference type="GO" id="GO:0005975">
    <property type="term" value="P:carbohydrate metabolic process"/>
    <property type="evidence" value="ECO:0007669"/>
    <property type="project" value="InterPro"/>
</dbReference>
<dbReference type="Gene3D" id="1.50.10.10">
    <property type="match status" value="1"/>
</dbReference>
<comment type="caution">
    <text evidence="2">The sequence shown here is derived from an EMBL/GenBank/DDBJ whole genome shotgun (WGS) entry which is preliminary data.</text>
</comment>
<dbReference type="Proteomes" id="UP000075670">
    <property type="component" value="Unassembled WGS sequence"/>
</dbReference>
<keyword evidence="2" id="KW-0378">Hydrolase</keyword>
<dbReference type="RefSeq" id="WP_062280979.1">
    <property type="nucleotide sequence ID" value="NZ_LTBC01000001.1"/>
</dbReference>
<feature type="domain" description="GH15-like" evidence="1">
    <location>
        <begin position="6"/>
        <end position="290"/>
    </location>
</feature>
<dbReference type="SUPFAM" id="SSF48208">
    <property type="entry name" value="Six-hairpin glycosidases"/>
    <property type="match status" value="1"/>
</dbReference>
<dbReference type="GO" id="GO:0004553">
    <property type="term" value="F:hydrolase activity, hydrolyzing O-glycosyl compounds"/>
    <property type="evidence" value="ECO:0007669"/>
    <property type="project" value="UniProtKB-ARBA"/>
</dbReference>
<dbReference type="InterPro" id="IPR011613">
    <property type="entry name" value="GH15-like"/>
</dbReference>
<reference evidence="2 3" key="1">
    <citation type="submission" date="2016-02" db="EMBL/GenBank/DDBJ databases">
        <title>Genome sequence of Moorella mulderi DSM 14980.</title>
        <authorList>
            <person name="Poehlein A."/>
            <person name="Daniel R."/>
        </authorList>
    </citation>
    <scope>NUCLEOTIDE SEQUENCE [LARGE SCALE GENOMIC DNA]</scope>
    <source>
        <strain evidence="2 3">DSM 14980</strain>
    </source>
</reference>
<dbReference type="AlphaFoldDB" id="A0A151B1J2"/>
<protein>
    <submittedName>
        <fullName evidence="2">Glycosyl hydrolases family 15</fullName>
    </submittedName>
</protein>
<evidence type="ECO:0000259" key="1">
    <source>
        <dbReference type="Pfam" id="PF00723"/>
    </source>
</evidence>
<organism evidence="2 3">
    <name type="scientific">Moorella mulderi DSM 14980</name>
    <dbReference type="NCBI Taxonomy" id="1122241"/>
    <lineage>
        <taxon>Bacteria</taxon>
        <taxon>Bacillati</taxon>
        <taxon>Bacillota</taxon>
        <taxon>Clostridia</taxon>
        <taxon>Neomoorellales</taxon>
        <taxon>Neomoorellaceae</taxon>
        <taxon>Neomoorella</taxon>
    </lineage>
</organism>
<dbReference type="Pfam" id="PF00723">
    <property type="entry name" value="Glyco_hydro_15"/>
    <property type="match status" value="1"/>
</dbReference>
<dbReference type="EMBL" id="LTBC01000001">
    <property type="protein sequence ID" value="KYH33768.1"/>
    <property type="molecule type" value="Genomic_DNA"/>
</dbReference>
<gene>
    <name evidence="2" type="ORF">MOMUL_04780</name>
</gene>
<accession>A0A151B1J2</accession>
<evidence type="ECO:0000313" key="2">
    <source>
        <dbReference type="EMBL" id="KYH33768.1"/>
    </source>
</evidence>
<dbReference type="PANTHER" id="PTHR31616">
    <property type="entry name" value="TREHALASE"/>
    <property type="match status" value="1"/>
</dbReference>
<dbReference type="PATRIC" id="fig|1122241.3.peg.506"/>
<dbReference type="OrthoDB" id="3902805at2"/>
<sequence>MKTIQLYNRSIDVLKAYQAPTGAFPAAPDYAPYNYVWLRDGTFIARALDLVGEREGAAAFYRFASRTIVAHGFKVERALAAAACGRPIDDGSCLHTRYTLSGEEGREPWGNFQLDGYGTFLWGLAAHLQAGGPWKDIYRRAVDLVVRYLTGLWQHPCLDCWEEYGDYRHPSTLAAIYGGLKAILPWLGDQQGVVTVLEQLPDRARDEFVWDGHWVKFAGQDAVDANLLWLGVPFGLCSLDDPVFTATVARIATELCSGGVKRYAADTYYGGGQWLLLTAWLAWYYRLKGKEAPARELLAWVEDRADNNGFLPEQVPENLTSEAHYHYWLERWGPIANPLLWSHAMYIITVRSMEI</sequence>